<organism evidence="1">
    <name type="scientific">Triticum urartu</name>
    <name type="common">Red wild einkorn</name>
    <name type="synonym">Crithodium urartu</name>
    <dbReference type="NCBI Taxonomy" id="4572"/>
    <lineage>
        <taxon>Eukaryota</taxon>
        <taxon>Viridiplantae</taxon>
        <taxon>Streptophyta</taxon>
        <taxon>Embryophyta</taxon>
        <taxon>Tracheophyta</taxon>
        <taxon>Spermatophyta</taxon>
        <taxon>Magnoliopsida</taxon>
        <taxon>Liliopsida</taxon>
        <taxon>Poales</taxon>
        <taxon>Poaceae</taxon>
        <taxon>BOP clade</taxon>
        <taxon>Pooideae</taxon>
        <taxon>Triticodae</taxon>
        <taxon>Triticeae</taxon>
        <taxon>Triticinae</taxon>
        <taxon>Triticum</taxon>
    </lineage>
</organism>
<gene>
    <name evidence="1" type="ORF">TRIUR3_25669</name>
</gene>
<reference evidence="1" key="1">
    <citation type="journal article" date="2013" name="Nature">
        <title>Draft genome of the wheat A-genome progenitor Triticum urartu.</title>
        <authorList>
            <person name="Ling H.Q."/>
            <person name="Zhao S."/>
            <person name="Liu D."/>
            <person name="Wang J."/>
            <person name="Sun H."/>
            <person name="Zhang C."/>
            <person name="Fan H."/>
            <person name="Li D."/>
            <person name="Dong L."/>
            <person name="Tao Y."/>
            <person name="Gao C."/>
            <person name="Wu H."/>
            <person name="Li Y."/>
            <person name="Cui Y."/>
            <person name="Guo X."/>
            <person name="Zheng S."/>
            <person name="Wang B."/>
            <person name="Yu K."/>
            <person name="Liang Q."/>
            <person name="Yang W."/>
            <person name="Lou X."/>
            <person name="Chen J."/>
            <person name="Feng M."/>
            <person name="Jian J."/>
            <person name="Zhang X."/>
            <person name="Luo G."/>
            <person name="Jiang Y."/>
            <person name="Liu J."/>
            <person name="Wang Z."/>
            <person name="Sha Y."/>
            <person name="Zhang B."/>
            <person name="Wu H."/>
            <person name="Tang D."/>
            <person name="Shen Q."/>
            <person name="Xue P."/>
            <person name="Zou S."/>
            <person name="Wang X."/>
            <person name="Liu X."/>
            <person name="Wang F."/>
            <person name="Yang Y."/>
            <person name="An X."/>
            <person name="Dong Z."/>
            <person name="Zhang K."/>
            <person name="Zhang X."/>
            <person name="Luo M.C."/>
            <person name="Dvorak J."/>
            <person name="Tong Y."/>
            <person name="Wang J."/>
            <person name="Yang H."/>
            <person name="Li Z."/>
            <person name="Wang D."/>
            <person name="Zhang A."/>
            <person name="Wang J."/>
        </authorList>
    </citation>
    <scope>NUCLEOTIDE SEQUENCE</scope>
</reference>
<dbReference type="EMBL" id="KD158697">
    <property type="protein sequence ID" value="EMS56396.1"/>
    <property type="molecule type" value="Genomic_DNA"/>
</dbReference>
<sequence length="186" mass="21590">MRPLRVAFGEMIKNAIHSRWEDDELLDFIDLLGYQTVGVGDVLGHPVLLSPHRRQLMYHKFHSEIPTDNQRNWLRANADPGANWKQVASNFDPTLKSIIAYQVRQVMRPSIMSSSDDDLVQHPSGFSQNVFGALHFSSVVTAHYHQHFKRFTQGNWREEIIGRVDLQLKTVLPRLLTKRYNAKFIR</sequence>
<name>M7Z9U7_TRIUA</name>
<accession>M7Z9U7</accession>
<proteinExistence type="predicted"/>
<dbReference type="OMA" id="YDINRRP"/>
<dbReference type="AlphaFoldDB" id="M7Z9U7"/>
<protein>
    <submittedName>
        <fullName evidence="1">Uncharacterized protein</fullName>
    </submittedName>
</protein>
<evidence type="ECO:0000313" key="1">
    <source>
        <dbReference type="EMBL" id="EMS56396.1"/>
    </source>
</evidence>